<dbReference type="SUPFAM" id="SSF52540">
    <property type="entry name" value="P-loop containing nucleoside triphosphate hydrolases"/>
    <property type="match status" value="1"/>
</dbReference>
<name>A0A3R5ZSS1_9FIRM</name>
<dbReference type="GO" id="GO:0016887">
    <property type="term" value="F:ATP hydrolysis activity"/>
    <property type="evidence" value="ECO:0007669"/>
    <property type="project" value="InterPro"/>
</dbReference>
<dbReference type="Gene3D" id="3.40.50.300">
    <property type="entry name" value="P-loop containing nucleotide triphosphate hydrolases"/>
    <property type="match status" value="1"/>
</dbReference>
<organism evidence="3 4">
    <name type="scientific">Coprococcus comes</name>
    <dbReference type="NCBI Taxonomy" id="410072"/>
    <lineage>
        <taxon>Bacteria</taxon>
        <taxon>Bacillati</taxon>
        <taxon>Bacillota</taxon>
        <taxon>Clostridia</taxon>
        <taxon>Lachnospirales</taxon>
        <taxon>Lachnospiraceae</taxon>
        <taxon>Coprococcus</taxon>
    </lineage>
</organism>
<dbReference type="Pfam" id="PF13304">
    <property type="entry name" value="AAA_21"/>
    <property type="match status" value="1"/>
</dbReference>
<dbReference type="EMBL" id="QRXY01000006">
    <property type="protein sequence ID" value="RGU46137.1"/>
    <property type="molecule type" value="Genomic_DNA"/>
</dbReference>
<reference evidence="3 4" key="1">
    <citation type="submission" date="2018-08" db="EMBL/GenBank/DDBJ databases">
        <title>A genome reference for cultivated species of the human gut microbiota.</title>
        <authorList>
            <person name="Zou Y."/>
            <person name="Xue W."/>
            <person name="Luo G."/>
        </authorList>
    </citation>
    <scope>NUCLEOTIDE SEQUENCE [LARGE SCALE GENOMIC DNA]</scope>
    <source>
        <strain evidence="3 4">AF16-31</strain>
    </source>
</reference>
<proteinExistence type="predicted"/>
<dbReference type="AlphaFoldDB" id="A0A3R5ZSS1"/>
<dbReference type="PANTHER" id="PTHR43581">
    <property type="entry name" value="ATP/GTP PHOSPHATASE"/>
    <property type="match status" value="1"/>
</dbReference>
<evidence type="ECO:0000313" key="4">
    <source>
        <dbReference type="Proteomes" id="UP000285693"/>
    </source>
</evidence>
<dbReference type="CDD" id="cd00267">
    <property type="entry name" value="ABC_ATPase"/>
    <property type="match status" value="1"/>
</dbReference>
<dbReference type="InterPro" id="IPR027417">
    <property type="entry name" value="P-loop_NTPase"/>
</dbReference>
<dbReference type="InterPro" id="IPR003959">
    <property type="entry name" value="ATPase_AAA_core"/>
</dbReference>
<dbReference type="InterPro" id="IPR051396">
    <property type="entry name" value="Bact_Antivir_Def_Nuclease"/>
</dbReference>
<dbReference type="Proteomes" id="UP000285693">
    <property type="component" value="Unassembled WGS sequence"/>
</dbReference>
<gene>
    <name evidence="3" type="ORF">DWW65_05900</name>
</gene>
<dbReference type="PANTHER" id="PTHR43581:SF2">
    <property type="entry name" value="EXCINUCLEASE ATPASE SUBUNIT"/>
    <property type="match status" value="1"/>
</dbReference>
<evidence type="ECO:0000259" key="2">
    <source>
        <dbReference type="Pfam" id="PF14491"/>
    </source>
</evidence>
<dbReference type="Pfam" id="PF14491">
    <property type="entry name" value="DUF4435"/>
    <property type="match status" value="1"/>
</dbReference>
<feature type="domain" description="ATPase AAA-type core" evidence="1">
    <location>
        <begin position="143"/>
        <end position="249"/>
    </location>
</feature>
<feature type="domain" description="DUF4435" evidence="2">
    <location>
        <begin position="295"/>
        <end position="501"/>
    </location>
</feature>
<accession>A0A3R5ZSS1</accession>
<dbReference type="RefSeq" id="WP_117823705.1">
    <property type="nucleotide sequence ID" value="NZ_JADNIP010000001.1"/>
</dbReference>
<comment type="caution">
    <text evidence="3">The sequence shown here is derived from an EMBL/GenBank/DDBJ whole genome shotgun (WGS) entry which is preliminary data.</text>
</comment>
<dbReference type="GO" id="GO:0005524">
    <property type="term" value="F:ATP binding"/>
    <property type="evidence" value="ECO:0007669"/>
    <property type="project" value="InterPro"/>
</dbReference>
<protein>
    <submittedName>
        <fullName evidence="3">DUF4435 domain-containing protein</fullName>
    </submittedName>
</protein>
<evidence type="ECO:0000259" key="1">
    <source>
        <dbReference type="Pfam" id="PF13304"/>
    </source>
</evidence>
<sequence>MSFIYNLPDEQLNPKQCETDSNALVIIGANGAGKSKLGAWIEQQDLENIHRIGAQRNLNFNENITLKSYSQAEDIVFWGTAEENQKNGKGYRWEWGKSYTTKLMNDFEDVLAALIALKNNENDNFVNQCKKAEETNNEKPHTPVTSIDKLSYIWNDVFPQRDLLIEDSKFYAFLQKNGKEMRYSANQMSDGERSVLYLASQVLCVPKNKILIIDEPEIHLHRSIMNRLWKALEKHRQDCLFIYITHDTQFAAMHGNADKIWIQDYDGEHWKFKKIEDNDLPEELLLDILGNRNNVLFVEGEKNSFDVQLYGALYPSYHIIPCGSCSQVIERTKVFNNNPSLHNCKVYGIIDRDYRSDYEIEKYKENNIFTLNVAEVENLFITEELIRLMAEHMGKEANTTFEEIKKYVIHTRFSHQIESQICQSVVAQIKYKLSCVDISKQNSEKAKASLETAFKSINYEQVSSNETEKFQKILSEQNYADVIKVFNEKGIAKSIGQYFNIDNSSYCTTVISLLNGSKHNDIVAALLPYFPTEIPR</sequence>
<evidence type="ECO:0000313" key="3">
    <source>
        <dbReference type="EMBL" id="RGU46137.1"/>
    </source>
</evidence>
<dbReference type="InterPro" id="IPR029492">
    <property type="entry name" value="DUF4435"/>
</dbReference>